<accession>A0A9N9TDA5</accession>
<protein>
    <recommendedName>
        <fullName evidence="3">Endonuclease-reverse transcriptase</fullName>
    </recommendedName>
</protein>
<reference evidence="1" key="1">
    <citation type="submission" date="2022-01" db="EMBL/GenBank/DDBJ databases">
        <authorList>
            <person name="King R."/>
        </authorList>
    </citation>
    <scope>NUCLEOTIDE SEQUENCE</scope>
</reference>
<keyword evidence="2" id="KW-1185">Reference proteome</keyword>
<organism evidence="1 2">
    <name type="scientific">Diabrotica balteata</name>
    <name type="common">Banded cucumber beetle</name>
    <dbReference type="NCBI Taxonomy" id="107213"/>
    <lineage>
        <taxon>Eukaryota</taxon>
        <taxon>Metazoa</taxon>
        <taxon>Ecdysozoa</taxon>
        <taxon>Arthropoda</taxon>
        <taxon>Hexapoda</taxon>
        <taxon>Insecta</taxon>
        <taxon>Pterygota</taxon>
        <taxon>Neoptera</taxon>
        <taxon>Endopterygota</taxon>
        <taxon>Coleoptera</taxon>
        <taxon>Polyphaga</taxon>
        <taxon>Cucujiformia</taxon>
        <taxon>Chrysomeloidea</taxon>
        <taxon>Chrysomelidae</taxon>
        <taxon>Galerucinae</taxon>
        <taxon>Diabroticina</taxon>
        <taxon>Diabroticites</taxon>
        <taxon>Diabrotica</taxon>
    </lineage>
</organism>
<evidence type="ECO:0000313" key="2">
    <source>
        <dbReference type="Proteomes" id="UP001153709"/>
    </source>
</evidence>
<proteinExistence type="predicted"/>
<gene>
    <name evidence="1" type="ORF">DIABBA_LOCUS13218</name>
</gene>
<sequence length="113" mass="13949">MLGISLRDRIRNIDIRERTKITDVAERIARLKWQWVGHVARDNPEKWTQRLTNWRPRENRRGVGRPQKRWADDFKQVTGKQWMRIAKSRNQWKQMKEAYIHQCTNIGRRRTQW</sequence>
<dbReference type="AlphaFoldDB" id="A0A9N9TDA5"/>
<evidence type="ECO:0008006" key="3">
    <source>
        <dbReference type="Google" id="ProtNLM"/>
    </source>
</evidence>
<dbReference type="EMBL" id="OU898284">
    <property type="protein sequence ID" value="CAG9840588.1"/>
    <property type="molecule type" value="Genomic_DNA"/>
</dbReference>
<name>A0A9N9TDA5_DIABA</name>
<dbReference type="OrthoDB" id="6757013at2759"/>
<evidence type="ECO:0000313" key="1">
    <source>
        <dbReference type="EMBL" id="CAG9840588.1"/>
    </source>
</evidence>
<dbReference type="Proteomes" id="UP001153709">
    <property type="component" value="Chromosome 9"/>
</dbReference>